<dbReference type="EMBL" id="UYRX01000009">
    <property type="protein sequence ID" value="VDK68318.1"/>
    <property type="molecule type" value="Genomic_DNA"/>
</dbReference>
<dbReference type="GO" id="GO:0004305">
    <property type="term" value="F:ethanolamine kinase activity"/>
    <property type="evidence" value="ECO:0007669"/>
    <property type="project" value="TreeGrafter"/>
</dbReference>
<name>A0A3P6TQH9_LITSI</name>
<dbReference type="SUPFAM" id="SSF56112">
    <property type="entry name" value="Protein kinase-like (PK-like)"/>
    <property type="match status" value="1"/>
</dbReference>
<accession>A0A3P6TQH9</accession>
<protein>
    <recommendedName>
        <fullName evidence="6">Choline/ethanolamine kinase</fullName>
    </recommendedName>
</protein>
<evidence type="ECO:0000256" key="1">
    <source>
        <dbReference type="ARBA" id="ARBA00023209"/>
    </source>
</evidence>
<sequence>MMERLQKHEVPSMKVVCGAIVLSCLLLSTAMAGMEESVVGDRNALKDVFSRSFDDPEFRNRVRQLCASYLGGVWTNVPHEHIDITLQRGGFNNKIFTVELPSSMKVQGDEPQKAILRIYGNLGEGYELPEGIISAILAERSLGPRLLGIFPGGRFEEYIPSRRLTNEEYCKPCKTHRLTQFTDDLIETLKSSSRWSRSYQMHSTLTKFDKELCPDLITLDLLAKELETCKECLARSGSPLIFSNNDLHEGNLLLRDGVEVTDHGFVGRKHDEDPIVLIDYEYGCYYYRGFDLCHYCVERCLHNEGKIWPYYEIMENQWPNEEILRLYVGTYIDEANKIRHNSNGKRIQCIIDLPDDRQAAIERLLSEIRQFAALPHLFWAIWSFQRAEIEQEEFDHFEYGFDRLAMYYRWKPEMLKYLNQ</sequence>
<keyword evidence="5" id="KW-1185">Reference proteome</keyword>
<dbReference type="InterPro" id="IPR011009">
    <property type="entry name" value="Kinase-like_dom_sf"/>
</dbReference>
<evidence type="ECO:0000313" key="4">
    <source>
        <dbReference type="EMBL" id="VDK68318.1"/>
    </source>
</evidence>
<evidence type="ECO:0000256" key="2">
    <source>
        <dbReference type="ARBA" id="ARBA00023264"/>
    </source>
</evidence>
<dbReference type="Pfam" id="PF01633">
    <property type="entry name" value="Choline_kinase"/>
    <property type="match status" value="1"/>
</dbReference>
<keyword evidence="1" id="KW-0443">Lipid metabolism</keyword>
<dbReference type="PANTHER" id="PTHR22603">
    <property type="entry name" value="CHOLINE/ETHANOALAMINE KINASE"/>
    <property type="match status" value="1"/>
</dbReference>
<evidence type="ECO:0000313" key="5">
    <source>
        <dbReference type="Proteomes" id="UP000277928"/>
    </source>
</evidence>
<keyword evidence="1" id="KW-0594">Phospholipid biosynthesis</keyword>
<evidence type="ECO:0008006" key="6">
    <source>
        <dbReference type="Google" id="ProtNLM"/>
    </source>
</evidence>
<gene>
    <name evidence="4" type="ORF">NLS_LOCUS383</name>
</gene>
<keyword evidence="2" id="KW-1208">Phospholipid metabolism</keyword>
<dbReference type="Gene3D" id="3.90.1200.10">
    <property type="match status" value="1"/>
</dbReference>
<comment type="similarity">
    <text evidence="3">Belongs to the choline/ethanolamine kinase family.</text>
</comment>
<proteinExistence type="inferred from homology"/>
<dbReference type="OMA" id="NNDLHEG"/>
<dbReference type="GO" id="GO:0005737">
    <property type="term" value="C:cytoplasm"/>
    <property type="evidence" value="ECO:0007669"/>
    <property type="project" value="TreeGrafter"/>
</dbReference>
<reference evidence="4 5" key="1">
    <citation type="submission" date="2018-08" db="EMBL/GenBank/DDBJ databases">
        <authorList>
            <person name="Laetsch R D."/>
            <person name="Stevens L."/>
            <person name="Kumar S."/>
            <person name="Blaxter L. M."/>
        </authorList>
    </citation>
    <scope>NUCLEOTIDE SEQUENCE [LARGE SCALE GENOMIC DNA]</scope>
</reference>
<dbReference type="Proteomes" id="UP000277928">
    <property type="component" value="Unassembled WGS sequence"/>
</dbReference>
<keyword evidence="1" id="KW-0444">Lipid biosynthesis</keyword>
<dbReference type="OrthoDB" id="3649325at2759"/>
<dbReference type="STRING" id="42156.A0A3P6TQH9"/>
<dbReference type="AlphaFoldDB" id="A0A3P6TQH9"/>
<dbReference type="Gene3D" id="3.30.200.20">
    <property type="entry name" value="Phosphorylase Kinase, domain 1"/>
    <property type="match status" value="1"/>
</dbReference>
<evidence type="ECO:0000256" key="3">
    <source>
        <dbReference type="ARBA" id="ARBA00038211"/>
    </source>
</evidence>
<organism evidence="4 5">
    <name type="scientific">Litomosoides sigmodontis</name>
    <name type="common">Filarial nematode worm</name>
    <dbReference type="NCBI Taxonomy" id="42156"/>
    <lineage>
        <taxon>Eukaryota</taxon>
        <taxon>Metazoa</taxon>
        <taxon>Ecdysozoa</taxon>
        <taxon>Nematoda</taxon>
        <taxon>Chromadorea</taxon>
        <taxon>Rhabditida</taxon>
        <taxon>Spirurina</taxon>
        <taxon>Spiruromorpha</taxon>
        <taxon>Filarioidea</taxon>
        <taxon>Onchocercidae</taxon>
        <taxon>Litomosoides</taxon>
    </lineage>
</organism>
<dbReference type="PANTHER" id="PTHR22603:SF93">
    <property type="entry name" value="RE24176P"/>
    <property type="match status" value="1"/>
</dbReference>
<dbReference type="GO" id="GO:0004103">
    <property type="term" value="F:choline kinase activity"/>
    <property type="evidence" value="ECO:0007669"/>
    <property type="project" value="TreeGrafter"/>
</dbReference>
<dbReference type="GO" id="GO:0006646">
    <property type="term" value="P:phosphatidylethanolamine biosynthetic process"/>
    <property type="evidence" value="ECO:0007669"/>
    <property type="project" value="TreeGrafter"/>
</dbReference>